<dbReference type="PANTHER" id="PTHR43208">
    <property type="entry name" value="ABC TRANSPORTER SUBSTRATE-BINDING PROTEIN"/>
    <property type="match status" value="1"/>
</dbReference>
<dbReference type="Proteomes" id="UP000294614">
    <property type="component" value="Unassembled WGS sequence"/>
</dbReference>
<evidence type="ECO:0000256" key="1">
    <source>
        <dbReference type="ARBA" id="ARBA00022729"/>
    </source>
</evidence>
<name>A0A4R1K763_9BACT</name>
<feature type="domain" description="ABC transporter substrate-binding protein PnrA-like" evidence="3">
    <location>
        <begin position="48"/>
        <end position="325"/>
    </location>
</feature>
<evidence type="ECO:0000313" key="4">
    <source>
        <dbReference type="EMBL" id="TCK59860.1"/>
    </source>
</evidence>
<feature type="signal peptide" evidence="2">
    <location>
        <begin position="1"/>
        <end position="22"/>
    </location>
</feature>
<dbReference type="CDD" id="cd19963">
    <property type="entry name" value="PBP1_BMP-like"/>
    <property type="match status" value="1"/>
</dbReference>
<dbReference type="OrthoDB" id="9769871at2"/>
<sequence>MKKLLLLAVLAAFLVLPGCSKKKEEETKAPETAAPAETAAAPEGKEIRAAFVYVGPVGDGGWTFAHDMGRQVMAKLPYVKDVTFIESVPEGAESTRIITSLAQKGYNLIFTTSFGYMDPTIEVAAKFPDVVFMHCSGYKTAANVGTYFGRIEQARYLSGIVAGKMTKSNVLGYVAAFPIPEVIRGINAFTMGARSVNPKAVVKVVWTQTWFDPAKERDAAESLLDVKADVITMHQDTPAPLQAAEKRGAFAIGYNTDMASQIPGAWLTAPVWNWGPLYTQIAEAVHNGTWKSEQIWYGIEHNLVDLAPMSKLVPAEVQALVNEKKAEMQAGKFVLFAGPIKDNAGKVVVEAGKSMTDPEQLSMNFLVEGVQGTIPK</sequence>
<evidence type="ECO:0000259" key="3">
    <source>
        <dbReference type="Pfam" id="PF02608"/>
    </source>
</evidence>
<proteinExistence type="predicted"/>
<gene>
    <name evidence="4" type="ORF">C8D98_2027</name>
</gene>
<dbReference type="AlphaFoldDB" id="A0A4R1K763"/>
<dbReference type="Gene3D" id="3.40.50.2300">
    <property type="match status" value="2"/>
</dbReference>
<organism evidence="4 5">
    <name type="scientific">Seleniivibrio woodruffii</name>
    <dbReference type="NCBI Taxonomy" id="1078050"/>
    <lineage>
        <taxon>Bacteria</taxon>
        <taxon>Pseudomonadati</taxon>
        <taxon>Deferribacterota</taxon>
        <taxon>Deferribacteres</taxon>
        <taxon>Deferribacterales</taxon>
        <taxon>Geovibrionaceae</taxon>
        <taxon>Seleniivibrio</taxon>
    </lineage>
</organism>
<evidence type="ECO:0000313" key="5">
    <source>
        <dbReference type="Proteomes" id="UP000294614"/>
    </source>
</evidence>
<dbReference type="InterPro" id="IPR052910">
    <property type="entry name" value="ABC-Purine-Binding"/>
</dbReference>
<protein>
    <submittedName>
        <fullName evidence="4">Nucleoside-binding protein</fullName>
    </submittedName>
</protein>
<keyword evidence="1 2" id="KW-0732">Signal</keyword>
<evidence type="ECO:0000256" key="2">
    <source>
        <dbReference type="SAM" id="SignalP"/>
    </source>
</evidence>
<keyword evidence="5" id="KW-1185">Reference proteome</keyword>
<dbReference type="InterPro" id="IPR003760">
    <property type="entry name" value="PnrA-like"/>
</dbReference>
<comment type="caution">
    <text evidence="4">The sequence shown here is derived from an EMBL/GenBank/DDBJ whole genome shotgun (WGS) entry which is preliminary data.</text>
</comment>
<dbReference type="EMBL" id="SMGG01000005">
    <property type="protein sequence ID" value="TCK59860.1"/>
    <property type="molecule type" value="Genomic_DNA"/>
</dbReference>
<dbReference type="GO" id="GO:0005886">
    <property type="term" value="C:plasma membrane"/>
    <property type="evidence" value="ECO:0007669"/>
    <property type="project" value="InterPro"/>
</dbReference>
<dbReference type="PANTHER" id="PTHR43208:SF1">
    <property type="entry name" value="ABC TRANSPORTER SUBSTRATE-BINDING PROTEIN"/>
    <property type="match status" value="1"/>
</dbReference>
<dbReference type="Pfam" id="PF02608">
    <property type="entry name" value="Bmp"/>
    <property type="match status" value="1"/>
</dbReference>
<accession>A0A4R1K763</accession>
<dbReference type="RefSeq" id="WP_132874016.1">
    <property type="nucleotide sequence ID" value="NZ_JAJUHT010000005.1"/>
</dbReference>
<reference evidence="4 5" key="1">
    <citation type="submission" date="2019-03" db="EMBL/GenBank/DDBJ databases">
        <title>Genomic Encyclopedia of Type Strains, Phase IV (KMG-IV): sequencing the most valuable type-strain genomes for metagenomic binning, comparative biology and taxonomic classification.</title>
        <authorList>
            <person name="Goeker M."/>
        </authorList>
    </citation>
    <scope>NUCLEOTIDE SEQUENCE [LARGE SCALE GENOMIC DNA]</scope>
    <source>
        <strain evidence="4 5">DSM 24984</strain>
    </source>
</reference>
<feature type="chain" id="PRO_5020458390" evidence="2">
    <location>
        <begin position="23"/>
        <end position="376"/>
    </location>
</feature>